<feature type="compositionally biased region" description="Low complexity" evidence="5">
    <location>
        <begin position="360"/>
        <end position="369"/>
    </location>
</feature>
<dbReference type="GO" id="GO:0005634">
    <property type="term" value="C:nucleus"/>
    <property type="evidence" value="ECO:0007669"/>
    <property type="project" value="UniProtKB-SubCell"/>
</dbReference>
<feature type="region of interest" description="Disordered" evidence="5">
    <location>
        <begin position="333"/>
        <end position="398"/>
    </location>
</feature>
<dbReference type="AlphaFoldDB" id="A0A8J5QT41"/>
<feature type="compositionally biased region" description="Basic and acidic residues" evidence="5">
    <location>
        <begin position="629"/>
        <end position="641"/>
    </location>
</feature>
<dbReference type="EMBL" id="JAGSYN010000043">
    <property type="protein sequence ID" value="KAG7666071.1"/>
    <property type="molecule type" value="Genomic_DNA"/>
</dbReference>
<proteinExistence type="predicted"/>
<dbReference type="PROSITE" id="PS50896">
    <property type="entry name" value="LISH"/>
    <property type="match status" value="1"/>
</dbReference>
<organism evidence="6 7">
    <name type="scientific">[Candida] subhashii</name>
    <dbReference type="NCBI Taxonomy" id="561895"/>
    <lineage>
        <taxon>Eukaryota</taxon>
        <taxon>Fungi</taxon>
        <taxon>Dikarya</taxon>
        <taxon>Ascomycota</taxon>
        <taxon>Saccharomycotina</taxon>
        <taxon>Pichiomycetes</taxon>
        <taxon>Debaryomycetaceae</taxon>
        <taxon>Spathaspora</taxon>
    </lineage>
</organism>
<dbReference type="PANTHER" id="PTHR45093">
    <property type="entry name" value="TRANSCRIPTION ACTIVATOR MSS11"/>
    <property type="match status" value="1"/>
</dbReference>
<dbReference type="OrthoDB" id="5600002at2759"/>
<feature type="compositionally biased region" description="Polar residues" evidence="5">
    <location>
        <begin position="19"/>
        <end position="37"/>
    </location>
</feature>
<comment type="subcellular location">
    <subcellularLocation>
        <location evidence="1">Nucleus</location>
    </subcellularLocation>
</comment>
<dbReference type="PANTHER" id="PTHR45093:SF2">
    <property type="entry name" value="LISH DOMAIN-CONTAINING PROTEIN"/>
    <property type="match status" value="1"/>
</dbReference>
<keyword evidence="2" id="KW-0805">Transcription regulation</keyword>
<evidence type="ECO:0000256" key="2">
    <source>
        <dbReference type="ARBA" id="ARBA00023015"/>
    </source>
</evidence>
<evidence type="ECO:0000256" key="3">
    <source>
        <dbReference type="ARBA" id="ARBA00023163"/>
    </source>
</evidence>
<reference evidence="6 7" key="1">
    <citation type="journal article" date="2021" name="DNA Res.">
        <title>Genome analysis of Candida subhashii reveals its hybrid nature and dual mitochondrial genome conformations.</title>
        <authorList>
            <person name="Mixao V."/>
            <person name="Hegedusova E."/>
            <person name="Saus E."/>
            <person name="Pryszcz L.P."/>
            <person name="Cillingova A."/>
            <person name="Nosek J."/>
            <person name="Gabaldon T."/>
        </authorList>
    </citation>
    <scope>NUCLEOTIDE SEQUENCE [LARGE SCALE GENOMIC DNA]</scope>
    <source>
        <strain evidence="6 7">CBS 10753</strain>
    </source>
</reference>
<comment type="caution">
    <text evidence="6">The sequence shown here is derived from an EMBL/GenBank/DDBJ whole genome shotgun (WGS) entry which is preliminary data.</text>
</comment>
<dbReference type="Pfam" id="PF08513">
    <property type="entry name" value="LisH"/>
    <property type="match status" value="1"/>
</dbReference>
<feature type="region of interest" description="Disordered" evidence="5">
    <location>
        <begin position="1"/>
        <end position="37"/>
    </location>
</feature>
<evidence type="ECO:0000256" key="1">
    <source>
        <dbReference type="ARBA" id="ARBA00004123"/>
    </source>
</evidence>
<dbReference type="RefSeq" id="XP_049266303.1">
    <property type="nucleotide sequence ID" value="XM_049407136.1"/>
</dbReference>
<feature type="compositionally biased region" description="Polar residues" evidence="5">
    <location>
        <begin position="688"/>
        <end position="703"/>
    </location>
</feature>
<keyword evidence="4" id="KW-0539">Nucleus</keyword>
<evidence type="ECO:0000256" key="5">
    <source>
        <dbReference type="SAM" id="MobiDB-lite"/>
    </source>
</evidence>
<feature type="region of interest" description="Disordered" evidence="5">
    <location>
        <begin position="497"/>
        <end position="671"/>
    </location>
</feature>
<evidence type="ECO:0000256" key="4">
    <source>
        <dbReference type="ARBA" id="ARBA00023242"/>
    </source>
</evidence>
<gene>
    <name evidence="6" type="ORF">J8A68_000327</name>
</gene>
<feature type="compositionally biased region" description="Polar residues" evidence="5">
    <location>
        <begin position="435"/>
        <end position="456"/>
    </location>
</feature>
<evidence type="ECO:0000313" key="7">
    <source>
        <dbReference type="Proteomes" id="UP000694255"/>
    </source>
</evidence>
<feature type="region of interest" description="Disordered" evidence="5">
    <location>
        <begin position="688"/>
        <end position="707"/>
    </location>
</feature>
<name>A0A8J5QT41_9ASCO</name>
<keyword evidence="3" id="KW-0804">Transcription</keyword>
<keyword evidence="7" id="KW-1185">Reference proteome</keyword>
<dbReference type="Proteomes" id="UP000694255">
    <property type="component" value="Unassembled WGS sequence"/>
</dbReference>
<feature type="compositionally biased region" description="Polar residues" evidence="5">
    <location>
        <begin position="370"/>
        <end position="398"/>
    </location>
</feature>
<sequence>MSHQNTPHLYNKRTPSGFGEQSNSTNNGSVVLTTSGNKNPAATSLTINSMGSSQNATLGSNTNPNKVALDASSTVSDSHAANAKQLLNAYVYDFLVKSRLPRTARIFVNEAEVPSIKGNQNVSGRNSPQVTQHNLSVQQFQKEHNLPSLTMAMDSSQGFLYEWWQVFWDVFQAKNGGSQINKQHSNYAQQYHQMQLLKQRQQQQELAMSLPGANLSASTLLAQQQPPVVPSTAMAVPPSAPQQRPLHLQQQIGQQFSPPVNIQLASQQQQLANHPNTHVVDQQRIMMMMKRDSLSQQQQQQAIPMNLDTQQQLATGAPNLNIQQQLFLQEQARQQQQSQQQPQKTRIQQHAQTQMNNLRQQVAAGQQQQLSNSASRGGSSKNSPVQKLSQVPQQGVSAGFQQQMNQQFSQQTPVMNGPQGQVPLNAQVGGLQQARLPNSGNSPNMTTTSHRNPSNTDALQDYQIQLMILEKQNKKRLEIARSSGTSDTNLMNLAPQAQQQAGGQTNQRPSPSTTNNSPLVKNKSSPSMPSKKYKKEPQKRGRKGSAASVAVATGQQTPVVSQPSSEVGGPDHNANITTKGNSNTPRIPKKEYSGVPLTPVSEPNETKRKRKGSAISESPKKQTTASKIIKKEKSITEEVSKENPGSAINETTKNEKDSGEGIHSALNDTLGAPSDQIFNVELLGPTTSENSSNFFNPNTQPSQGALDDIDFDFNQFWEGNGGEEGLNDSIAGFNWGNVDTVENSGDS</sequence>
<accession>A0A8J5QT41</accession>
<feature type="compositionally biased region" description="Polar residues" evidence="5">
    <location>
        <begin position="574"/>
        <end position="585"/>
    </location>
</feature>
<evidence type="ECO:0000313" key="6">
    <source>
        <dbReference type="EMBL" id="KAG7666071.1"/>
    </source>
</evidence>
<feature type="compositionally biased region" description="Polar residues" evidence="5">
    <location>
        <begin position="505"/>
        <end position="519"/>
    </location>
</feature>
<feature type="compositionally biased region" description="Polar residues" evidence="5">
    <location>
        <begin position="350"/>
        <end position="359"/>
    </location>
</feature>
<dbReference type="GeneID" id="73467128"/>
<feature type="region of interest" description="Disordered" evidence="5">
    <location>
        <begin position="433"/>
        <end position="456"/>
    </location>
</feature>
<feature type="compositionally biased region" description="Low complexity" evidence="5">
    <location>
        <begin position="333"/>
        <end position="349"/>
    </location>
</feature>
<dbReference type="InterPro" id="IPR006594">
    <property type="entry name" value="LisH"/>
</dbReference>
<feature type="compositionally biased region" description="Low complexity" evidence="5">
    <location>
        <begin position="521"/>
        <end position="530"/>
    </location>
</feature>
<protein>
    <submittedName>
        <fullName evidence="6">FLO8</fullName>
    </submittedName>
</protein>
<feature type="compositionally biased region" description="Polar residues" evidence="5">
    <location>
        <begin position="553"/>
        <end position="565"/>
    </location>
</feature>